<sequence>MIANKKKCIFFVGLLLSACNDSAESLIMTDNSKPIIFEQWTKFNLVEREPYLPPISDDILGEGADDGSAIVSSSRITLTFYGDDLYEKSEFFDMHFHHKIQFKSYVTANGIFQSDAIHQQYGRHLGKLTLIDQNKWVLSPTLVSGAGTFSQTTNYKVLDISGQKVFYTMDPQTAIKFNGIPYFDPIYGVAATRLYKKLSSSTFPSGSKCIQINTVSQDQDTLDLIHYPEPAFAPYDQVSIQALWERYKAESKREILFKDTEGYVEEHNNSGAARYNGTYYYSYYYPKGEVFSFEKTVSEVKKEFDYMDDLAPSDINYAKLYIDFSKKSCHFFNAQATELINDLTGLI</sequence>
<accession>A0A5P1UUT0</accession>
<proteinExistence type="predicted"/>
<keyword evidence="1" id="KW-0732">Signal</keyword>
<evidence type="ECO:0000313" key="3">
    <source>
        <dbReference type="Proteomes" id="UP000325177"/>
    </source>
</evidence>
<dbReference type="Proteomes" id="UP000325177">
    <property type="component" value="Chromosome"/>
</dbReference>
<name>A0A5P1UUT0_9GAMM</name>
<dbReference type="EMBL" id="CP043909">
    <property type="protein sequence ID" value="QER38926.1"/>
    <property type="molecule type" value="Genomic_DNA"/>
</dbReference>
<feature type="chain" id="PRO_5024820457" description="Lipoprotein" evidence="1">
    <location>
        <begin position="24"/>
        <end position="347"/>
    </location>
</feature>
<protein>
    <recommendedName>
        <fullName evidence="4">Lipoprotein</fullName>
    </recommendedName>
</protein>
<keyword evidence="3" id="KW-1185">Reference proteome</keyword>
<reference evidence="2 3" key="1">
    <citation type="submission" date="2019-09" db="EMBL/GenBank/DDBJ databases">
        <title>Acinetobacter sp. C16S1 isolated from saline soil.</title>
        <authorList>
            <person name="Xu L."/>
            <person name="Sun J.-Q."/>
        </authorList>
    </citation>
    <scope>NUCLEOTIDE SEQUENCE [LARGE SCALE GENOMIC DNA]</scope>
    <source>
        <strain evidence="2 3">C16S1</strain>
    </source>
</reference>
<dbReference type="RefSeq" id="WP_150025311.1">
    <property type="nucleotide sequence ID" value="NZ_CP043909.1"/>
</dbReference>
<dbReference type="KEGG" id="asue:F2A31_04115"/>
<organism evidence="2 3">
    <name type="scientific">Acinetobacter suaedae</name>
    <dbReference type="NCBI Taxonomy" id="2609668"/>
    <lineage>
        <taxon>Bacteria</taxon>
        <taxon>Pseudomonadati</taxon>
        <taxon>Pseudomonadota</taxon>
        <taxon>Gammaproteobacteria</taxon>
        <taxon>Moraxellales</taxon>
        <taxon>Moraxellaceae</taxon>
        <taxon>Acinetobacter</taxon>
    </lineage>
</organism>
<gene>
    <name evidence="2" type="ORF">F2A31_04115</name>
</gene>
<evidence type="ECO:0000313" key="2">
    <source>
        <dbReference type="EMBL" id="QER38926.1"/>
    </source>
</evidence>
<evidence type="ECO:0008006" key="4">
    <source>
        <dbReference type="Google" id="ProtNLM"/>
    </source>
</evidence>
<feature type="signal peptide" evidence="1">
    <location>
        <begin position="1"/>
        <end position="23"/>
    </location>
</feature>
<dbReference type="AlphaFoldDB" id="A0A5P1UUT0"/>
<dbReference type="PROSITE" id="PS51257">
    <property type="entry name" value="PROKAR_LIPOPROTEIN"/>
    <property type="match status" value="1"/>
</dbReference>
<evidence type="ECO:0000256" key="1">
    <source>
        <dbReference type="SAM" id="SignalP"/>
    </source>
</evidence>